<dbReference type="Proteomes" id="UP001165160">
    <property type="component" value="Unassembled WGS sequence"/>
</dbReference>
<evidence type="ECO:0000313" key="1">
    <source>
        <dbReference type="EMBL" id="GMH48591.1"/>
    </source>
</evidence>
<organism evidence="1 2">
    <name type="scientific">Triparma verrucosa</name>
    <dbReference type="NCBI Taxonomy" id="1606542"/>
    <lineage>
        <taxon>Eukaryota</taxon>
        <taxon>Sar</taxon>
        <taxon>Stramenopiles</taxon>
        <taxon>Ochrophyta</taxon>
        <taxon>Bolidophyceae</taxon>
        <taxon>Parmales</taxon>
        <taxon>Triparmaceae</taxon>
        <taxon>Triparma</taxon>
    </lineage>
</organism>
<protein>
    <submittedName>
        <fullName evidence="1">Uncharacterized protein</fullName>
    </submittedName>
</protein>
<dbReference type="EMBL" id="BRXX01000585">
    <property type="protein sequence ID" value="GMH48591.1"/>
    <property type="molecule type" value="Genomic_DNA"/>
</dbReference>
<dbReference type="AlphaFoldDB" id="A0A9W6ZAF0"/>
<proteinExistence type="predicted"/>
<accession>A0A9W6ZAF0</accession>
<keyword evidence="2" id="KW-1185">Reference proteome</keyword>
<evidence type="ECO:0000313" key="2">
    <source>
        <dbReference type="Proteomes" id="UP001165160"/>
    </source>
</evidence>
<name>A0A9W6ZAF0_9STRA</name>
<reference evidence="2" key="1">
    <citation type="journal article" date="2023" name="Commun. Biol.">
        <title>Genome analysis of Parmales, the sister group of diatoms, reveals the evolutionary specialization of diatoms from phago-mixotrophs to photoautotrophs.</title>
        <authorList>
            <person name="Ban H."/>
            <person name="Sato S."/>
            <person name="Yoshikawa S."/>
            <person name="Yamada K."/>
            <person name="Nakamura Y."/>
            <person name="Ichinomiya M."/>
            <person name="Sato N."/>
            <person name="Blanc-Mathieu R."/>
            <person name="Endo H."/>
            <person name="Kuwata A."/>
            <person name="Ogata H."/>
        </authorList>
    </citation>
    <scope>NUCLEOTIDE SEQUENCE [LARGE SCALE GENOMIC DNA]</scope>
    <source>
        <strain evidence="2">NIES 3699</strain>
    </source>
</reference>
<comment type="caution">
    <text evidence="1">The sequence shown here is derived from an EMBL/GenBank/DDBJ whole genome shotgun (WGS) entry which is preliminary data.</text>
</comment>
<sequence length="147" mass="16776">MDGFGGRDLSTITDQEERIAEIQKQLSYLKWRRTTVESNIRSIVSNSQRADEHTSLMEIAEARGLAKQKWTQEIVADELCKPLEVSKKFVQDFHAQSLREMEGARATNENHIKSLNLLKERVLTSPQAKGSPKLMARISNLERHLMG</sequence>
<gene>
    <name evidence="1" type="ORF">TrVE_jg14471</name>
</gene>